<sequence>MSENLAITAEQLDLLQHAIGYKHGNSPVENNVFVFGRNWCAYKEENASWEELVKKGGLLTKYIFIS</sequence>
<dbReference type="EMBL" id="SNRY01005398">
    <property type="protein sequence ID" value="KAA6315062.1"/>
    <property type="molecule type" value="Genomic_DNA"/>
</dbReference>
<accession>A0A5J4Q0U7</accession>
<proteinExistence type="predicted"/>
<comment type="caution">
    <text evidence="1">The sequence shown here is derived from an EMBL/GenBank/DDBJ whole genome shotgun (WGS) entry which is preliminary data.</text>
</comment>
<evidence type="ECO:0000313" key="1">
    <source>
        <dbReference type="EMBL" id="KAA6315062.1"/>
    </source>
</evidence>
<name>A0A5J4Q0U7_9ZZZZ</name>
<gene>
    <name evidence="1" type="ORF">EZS27_034421</name>
</gene>
<reference evidence="1" key="1">
    <citation type="submission" date="2019-03" db="EMBL/GenBank/DDBJ databases">
        <title>Single cell metagenomics reveals metabolic interactions within the superorganism composed of flagellate Streblomastix strix and complex community of Bacteroidetes bacteria on its surface.</title>
        <authorList>
            <person name="Treitli S.C."/>
            <person name="Kolisko M."/>
            <person name="Husnik F."/>
            <person name="Keeling P."/>
            <person name="Hampl V."/>
        </authorList>
    </citation>
    <scope>NUCLEOTIDE SEQUENCE</scope>
    <source>
        <strain evidence="1">STM</strain>
    </source>
</reference>
<protein>
    <submittedName>
        <fullName evidence="1">Uncharacterized protein</fullName>
    </submittedName>
</protein>
<organism evidence="1">
    <name type="scientific">termite gut metagenome</name>
    <dbReference type="NCBI Taxonomy" id="433724"/>
    <lineage>
        <taxon>unclassified sequences</taxon>
        <taxon>metagenomes</taxon>
        <taxon>organismal metagenomes</taxon>
    </lineage>
</organism>
<dbReference type="AlphaFoldDB" id="A0A5J4Q0U7"/>